<gene>
    <name evidence="1" type="ORF">J1792_16860</name>
</gene>
<dbReference type="Proteomes" id="UP000664781">
    <property type="component" value="Unassembled WGS sequence"/>
</dbReference>
<dbReference type="EMBL" id="JAFMOF010000002">
    <property type="protein sequence ID" value="MBO0654387.1"/>
    <property type="molecule type" value="Genomic_DNA"/>
</dbReference>
<proteinExistence type="predicted"/>
<sequence>MHHLLHERRARHAAHPFHTWLGHRGGRISALQALQRFLPMWAIDVMGYRDLNRYAIGYAEPTTPPERAVNAWADELTARNALFLNDWKQLSLDELLGWNAGDTLEFYYLSRTMDIHRHHRVTTTQLATTHADPMLRLWLTGAMAAAADVLLDSTRPLAVEAEAATGLRLDYLAGRRQVAAPHFTHDPVTPDQRDMAAEIIETVFDFMDRQLDLSLDVALSNDFRIP</sequence>
<protein>
    <submittedName>
        <fullName evidence="1">Uncharacterized protein</fullName>
    </submittedName>
</protein>
<keyword evidence="2" id="KW-1185">Reference proteome</keyword>
<evidence type="ECO:0000313" key="1">
    <source>
        <dbReference type="EMBL" id="MBO0654387.1"/>
    </source>
</evidence>
<reference evidence="1" key="1">
    <citation type="submission" date="2021-03" db="EMBL/GenBank/DDBJ databases">
        <title>Streptomyces strains.</title>
        <authorList>
            <person name="Lund M.B."/>
            <person name="Toerring T."/>
        </authorList>
    </citation>
    <scope>NUCLEOTIDE SEQUENCE</scope>
    <source>
        <strain evidence="1">JCM 4242</strain>
    </source>
</reference>
<dbReference type="AlphaFoldDB" id="A0A939JR42"/>
<name>A0A939JR42_9ACTN</name>
<comment type="caution">
    <text evidence="1">The sequence shown here is derived from an EMBL/GenBank/DDBJ whole genome shotgun (WGS) entry which is preliminary data.</text>
</comment>
<organism evidence="1 2">
    <name type="scientific">Streptomyces triculaminicus</name>
    <dbReference type="NCBI Taxonomy" id="2816232"/>
    <lineage>
        <taxon>Bacteria</taxon>
        <taxon>Bacillati</taxon>
        <taxon>Actinomycetota</taxon>
        <taxon>Actinomycetes</taxon>
        <taxon>Kitasatosporales</taxon>
        <taxon>Streptomycetaceae</taxon>
        <taxon>Streptomyces</taxon>
    </lineage>
</organism>
<dbReference type="RefSeq" id="WP_143587954.1">
    <property type="nucleotide sequence ID" value="NZ_JAFMOF010000002.1"/>
</dbReference>
<accession>A0A939JR42</accession>
<evidence type="ECO:0000313" key="2">
    <source>
        <dbReference type="Proteomes" id="UP000664781"/>
    </source>
</evidence>